<name>W2LIZ6_PHYNI</name>
<reference evidence="1" key="2">
    <citation type="submission" date="2013-11" db="EMBL/GenBank/DDBJ databases">
        <title>The Genome Sequence of Phytophthora parasitica CJ02B3.</title>
        <authorList>
            <consortium name="The Broad Institute Genomics Platform"/>
            <person name="Russ C."/>
            <person name="Tyler B."/>
            <person name="Panabieres F."/>
            <person name="Shan W."/>
            <person name="Tripathy S."/>
            <person name="Grunwald N."/>
            <person name="Machado M."/>
            <person name="Johnson C.S."/>
            <person name="Arredondo F."/>
            <person name="Hong C."/>
            <person name="Coffey M."/>
            <person name="Young S.K."/>
            <person name="Zeng Q."/>
            <person name="Gargeya S."/>
            <person name="Fitzgerald M."/>
            <person name="Abouelleil A."/>
            <person name="Alvarado L."/>
            <person name="Chapman S.B."/>
            <person name="Gainer-Dewar J."/>
            <person name="Goldberg J."/>
            <person name="Griggs A."/>
            <person name="Gujja S."/>
            <person name="Hansen M."/>
            <person name="Howarth C."/>
            <person name="Imamovic A."/>
            <person name="Ireland A."/>
            <person name="Larimer J."/>
            <person name="McCowan C."/>
            <person name="Murphy C."/>
            <person name="Pearson M."/>
            <person name="Poon T.W."/>
            <person name="Priest M."/>
            <person name="Roberts A."/>
            <person name="Saif S."/>
            <person name="Shea T."/>
            <person name="Sykes S."/>
            <person name="Wortman J."/>
            <person name="Nusbaum C."/>
            <person name="Birren B."/>
        </authorList>
    </citation>
    <scope>NUCLEOTIDE SEQUENCE [LARGE SCALE GENOMIC DNA]</scope>
    <source>
        <strain evidence="1">CJ02B3</strain>
    </source>
</reference>
<dbReference type="AlphaFoldDB" id="W2LIZ6"/>
<evidence type="ECO:0000313" key="3">
    <source>
        <dbReference type="EMBL" id="ETL96674.1"/>
    </source>
</evidence>
<dbReference type="Proteomes" id="UP000053864">
    <property type="component" value="Unassembled WGS sequence"/>
</dbReference>
<proteinExistence type="predicted"/>
<reference evidence="3" key="1">
    <citation type="submission" date="2013-11" db="EMBL/GenBank/DDBJ databases">
        <title>The Genome Sequence of Phytophthora parasitica CHvinca01.</title>
        <authorList>
            <consortium name="The Broad Institute Genomics Platform"/>
            <person name="Russ C."/>
            <person name="Tyler B."/>
            <person name="Panabieres F."/>
            <person name="Shan W."/>
            <person name="Tripathy S."/>
            <person name="Grunwald N."/>
            <person name="Machado M."/>
            <person name="Johnson C.S."/>
            <person name="Arredondo F."/>
            <person name="Hong C."/>
            <person name="Coffey M."/>
            <person name="Young S.K."/>
            <person name="Zeng Q."/>
            <person name="Gargeya S."/>
            <person name="Fitzgerald M."/>
            <person name="Abouelleil A."/>
            <person name="Alvarado L."/>
            <person name="Chapman S.B."/>
            <person name="Gainer-Dewar J."/>
            <person name="Goldberg J."/>
            <person name="Griggs A."/>
            <person name="Gujja S."/>
            <person name="Hansen M."/>
            <person name="Howarth C."/>
            <person name="Imamovic A."/>
            <person name="Ireland A."/>
            <person name="Larimer J."/>
            <person name="McCowan C."/>
            <person name="Murphy C."/>
            <person name="Pearson M."/>
            <person name="Poon T.W."/>
            <person name="Priest M."/>
            <person name="Roberts A."/>
            <person name="Saif S."/>
            <person name="Shea T."/>
            <person name="Sykes S."/>
            <person name="Wortman J."/>
            <person name="Nusbaum C."/>
            <person name="Birren B."/>
        </authorList>
    </citation>
    <scope>NUCLEOTIDE SEQUENCE [LARGE SCALE GENOMIC DNA]</scope>
    <source>
        <strain evidence="3">CHvinca01</strain>
    </source>
</reference>
<dbReference type="EMBL" id="KI685585">
    <property type="protein sequence ID" value="ETK90098.1"/>
    <property type="molecule type" value="Genomic_DNA"/>
</dbReference>
<reference evidence="2 4" key="3">
    <citation type="submission" date="2013-11" db="EMBL/GenBank/DDBJ databases">
        <title>The Genome Sequence of Phytophthora parasitica CJ05E6.</title>
        <authorList>
            <consortium name="The Broad Institute Genomics Platform"/>
            <person name="Russ C."/>
            <person name="Tyler B."/>
            <person name="Panabieres F."/>
            <person name="Shan W."/>
            <person name="Tripathy S."/>
            <person name="Grunwald N."/>
            <person name="Machado M."/>
            <person name="Johnson C.S."/>
            <person name="Arredondo F."/>
            <person name="Hong C."/>
            <person name="Coffey M."/>
            <person name="Young S.K."/>
            <person name="Zeng Q."/>
            <person name="Gargeya S."/>
            <person name="Fitzgerald M."/>
            <person name="Abouelleil A."/>
            <person name="Alvarado L."/>
            <person name="Chapman S.B."/>
            <person name="Gainer-Dewar J."/>
            <person name="Goldberg J."/>
            <person name="Griggs A."/>
            <person name="Gujja S."/>
            <person name="Hansen M."/>
            <person name="Howarth C."/>
            <person name="Imamovic A."/>
            <person name="Ireland A."/>
            <person name="Larimer J."/>
            <person name="McCowan C."/>
            <person name="Murphy C."/>
            <person name="Pearson M."/>
            <person name="Poon T.W."/>
            <person name="Priest M."/>
            <person name="Roberts A."/>
            <person name="Saif S."/>
            <person name="Shea T."/>
            <person name="Sykes S."/>
            <person name="Wortman J."/>
            <person name="Nusbaum C."/>
            <person name="Birren B."/>
        </authorList>
    </citation>
    <scope>NUCLEOTIDE SEQUENCE [LARGE SCALE GENOMIC DNA]</scope>
    <source>
        <strain evidence="2 4">CJ05E6</strain>
    </source>
</reference>
<dbReference type="Proteomes" id="UP000054423">
    <property type="component" value="Unassembled WGS sequence"/>
</dbReference>
<protein>
    <submittedName>
        <fullName evidence="3">Uncharacterized protein</fullName>
    </submittedName>
</protein>
<organism evidence="3">
    <name type="scientific">Phytophthora nicotianae</name>
    <name type="common">Potato buckeye rot agent</name>
    <name type="synonym">Phytophthora parasitica</name>
    <dbReference type="NCBI Taxonomy" id="4792"/>
    <lineage>
        <taxon>Eukaryota</taxon>
        <taxon>Sar</taxon>
        <taxon>Stramenopiles</taxon>
        <taxon>Oomycota</taxon>
        <taxon>Peronosporomycetes</taxon>
        <taxon>Peronosporales</taxon>
        <taxon>Peronosporaceae</taxon>
        <taxon>Phytophthora</taxon>
    </lineage>
</organism>
<sequence length="78" mass="8957">DAKTRVGYAVSLMRRSGYNYYALTKYFESAPASDQSVWECITSDDWSLIRPNRPTCSVFSRRSSKEGIASSYELLFRN</sequence>
<accession>W2LIZ6</accession>
<feature type="non-terminal residue" evidence="3">
    <location>
        <position position="78"/>
    </location>
</feature>
<dbReference type="Proteomes" id="UP000053236">
    <property type="component" value="Unassembled WGS sequence"/>
</dbReference>
<dbReference type="EMBL" id="KI672148">
    <property type="protein sequence ID" value="ETL43494.1"/>
    <property type="molecule type" value="Genomic_DNA"/>
</dbReference>
<feature type="non-terminal residue" evidence="3">
    <location>
        <position position="1"/>
    </location>
</feature>
<dbReference type="EMBL" id="KI678858">
    <property type="protein sequence ID" value="ETL96674.1"/>
    <property type="molecule type" value="Genomic_DNA"/>
</dbReference>
<evidence type="ECO:0000313" key="1">
    <source>
        <dbReference type="EMBL" id="ETK90098.1"/>
    </source>
</evidence>
<gene>
    <name evidence="1" type="ORF">L915_06062</name>
    <name evidence="2" type="ORF">L916_06000</name>
    <name evidence="3" type="ORF">L917_05883</name>
</gene>
<evidence type="ECO:0000313" key="4">
    <source>
        <dbReference type="Proteomes" id="UP000053864"/>
    </source>
</evidence>
<evidence type="ECO:0000313" key="2">
    <source>
        <dbReference type="EMBL" id="ETL43494.1"/>
    </source>
</evidence>
<dbReference type="OrthoDB" id="128786at2759"/>